<comment type="cofactor">
    <cofactor evidence="1">
        <name>Mg(2+)</name>
        <dbReference type="ChEBI" id="CHEBI:18420"/>
    </cofactor>
</comment>
<comment type="caution">
    <text evidence="4">The sequence shown here is derived from an EMBL/GenBank/DDBJ whole genome shotgun (WGS) entry which is preliminary data.</text>
</comment>
<evidence type="ECO:0000313" key="5">
    <source>
        <dbReference type="Proteomes" id="UP000178040"/>
    </source>
</evidence>
<evidence type="ECO:0000256" key="2">
    <source>
        <dbReference type="ARBA" id="ARBA00022801"/>
    </source>
</evidence>
<dbReference type="Gene3D" id="3.90.79.10">
    <property type="entry name" value="Nucleoside Triphosphate Pyrophosphohydrolase"/>
    <property type="match status" value="1"/>
</dbReference>
<evidence type="ECO:0000259" key="3">
    <source>
        <dbReference type="PROSITE" id="PS51462"/>
    </source>
</evidence>
<protein>
    <recommendedName>
        <fullName evidence="3">Nudix hydrolase domain-containing protein</fullName>
    </recommendedName>
</protein>
<feature type="domain" description="Nudix hydrolase" evidence="3">
    <location>
        <begin position="5"/>
        <end position="140"/>
    </location>
</feature>
<dbReference type="InterPro" id="IPR015797">
    <property type="entry name" value="NUDIX_hydrolase-like_dom_sf"/>
</dbReference>
<accession>A0A1F7IQI8</accession>
<keyword evidence="2" id="KW-0378">Hydrolase</keyword>
<gene>
    <name evidence="4" type="ORF">A3B40_00335</name>
</gene>
<dbReference type="PROSITE" id="PS51462">
    <property type="entry name" value="NUDIX"/>
    <property type="match status" value="1"/>
</dbReference>
<organism evidence="4 5">
    <name type="scientific">Candidatus Roizmanbacteria bacterium RIFCSPLOWO2_01_FULL_37_16</name>
    <dbReference type="NCBI Taxonomy" id="1802058"/>
    <lineage>
        <taxon>Bacteria</taxon>
        <taxon>Candidatus Roizmaniibacteriota</taxon>
    </lineage>
</organism>
<dbReference type="SUPFAM" id="SSF55811">
    <property type="entry name" value="Nudix"/>
    <property type="match status" value="1"/>
</dbReference>
<evidence type="ECO:0000256" key="1">
    <source>
        <dbReference type="ARBA" id="ARBA00001946"/>
    </source>
</evidence>
<dbReference type="GO" id="GO:0016787">
    <property type="term" value="F:hydrolase activity"/>
    <property type="evidence" value="ECO:0007669"/>
    <property type="project" value="UniProtKB-KW"/>
</dbReference>
<dbReference type="InterPro" id="IPR000086">
    <property type="entry name" value="NUDIX_hydrolase_dom"/>
</dbReference>
<dbReference type="PANTHER" id="PTHR43046">
    <property type="entry name" value="GDP-MANNOSE MANNOSYL HYDROLASE"/>
    <property type="match status" value="1"/>
</dbReference>
<proteinExistence type="predicted"/>
<reference evidence="4 5" key="1">
    <citation type="journal article" date="2016" name="Nat. Commun.">
        <title>Thousands of microbial genomes shed light on interconnected biogeochemical processes in an aquifer system.</title>
        <authorList>
            <person name="Anantharaman K."/>
            <person name="Brown C.T."/>
            <person name="Hug L.A."/>
            <person name="Sharon I."/>
            <person name="Castelle C.J."/>
            <person name="Probst A.J."/>
            <person name="Thomas B.C."/>
            <person name="Singh A."/>
            <person name="Wilkins M.J."/>
            <person name="Karaoz U."/>
            <person name="Brodie E.L."/>
            <person name="Williams K.H."/>
            <person name="Hubbard S.S."/>
            <person name="Banfield J.F."/>
        </authorList>
    </citation>
    <scope>NUCLEOTIDE SEQUENCE [LARGE SCALE GENOMIC DNA]</scope>
</reference>
<dbReference type="AlphaFoldDB" id="A0A1F7IQI8"/>
<dbReference type="Proteomes" id="UP000178040">
    <property type="component" value="Unassembled WGS sequence"/>
</dbReference>
<dbReference type="PANTHER" id="PTHR43046:SF2">
    <property type="entry name" value="8-OXO-DGTP DIPHOSPHATASE-RELATED"/>
    <property type="match status" value="1"/>
</dbReference>
<evidence type="ECO:0000313" key="4">
    <source>
        <dbReference type="EMBL" id="OGK45626.1"/>
    </source>
</evidence>
<name>A0A1F7IQI8_9BACT</name>
<dbReference type="EMBL" id="MGAI01000004">
    <property type="protein sequence ID" value="OGK45626.1"/>
    <property type="molecule type" value="Genomic_DNA"/>
</dbReference>
<sequence>MKKGVDYIGVTCVFYCHDGKGNLLLHKRSQKCRDEKGRWDCGGGAMKFGESFEQTMKREVKEEYCCNIEKLVPVGFNNVIRNEGKVKTHWIAILYAAKVDPRKVKIGNTSKMEKIGWFKPNKLPVPLHSMYLIHLESVKKAVVL</sequence>
<dbReference type="Pfam" id="PF00293">
    <property type="entry name" value="NUDIX"/>
    <property type="match status" value="1"/>
</dbReference>